<evidence type="ECO:0000313" key="2">
    <source>
        <dbReference type="Proteomes" id="UP000315295"/>
    </source>
</evidence>
<organism evidence="1 2">
    <name type="scientific">Malus baccata</name>
    <name type="common">Siberian crab apple</name>
    <name type="synonym">Pyrus baccata</name>
    <dbReference type="NCBI Taxonomy" id="106549"/>
    <lineage>
        <taxon>Eukaryota</taxon>
        <taxon>Viridiplantae</taxon>
        <taxon>Streptophyta</taxon>
        <taxon>Embryophyta</taxon>
        <taxon>Tracheophyta</taxon>
        <taxon>Spermatophyta</taxon>
        <taxon>Magnoliopsida</taxon>
        <taxon>eudicotyledons</taxon>
        <taxon>Gunneridae</taxon>
        <taxon>Pentapetalae</taxon>
        <taxon>rosids</taxon>
        <taxon>fabids</taxon>
        <taxon>Rosales</taxon>
        <taxon>Rosaceae</taxon>
        <taxon>Amygdaloideae</taxon>
        <taxon>Maleae</taxon>
        <taxon>Malus</taxon>
    </lineage>
</organism>
<comment type="caution">
    <text evidence="1">The sequence shown here is derived from an EMBL/GenBank/DDBJ whole genome shotgun (WGS) entry which is preliminary data.</text>
</comment>
<sequence length="319" mass="36557">MIRSVILTSKFSFSEYMSVGKMYQPEVVIEEWRTPGAGHVNQETFVKYVKSNDWDNAIKLLSQDPQLGSAIVKWRGTALHYAIRTRCSVRIIQQLVDLMEKEHLVIPAAFGYTALYYLIRWFPEGVGVAKCMAEKNPNLLTTILPRRDKKALVAIAQANTEGERMARYLYSLAPPETIKVIDAAQLISDGFRLQRFDIAWDLIQRYPRLAMAIDHNENIPLVALASNRFAFKSGRLLTLWEKLIYYGIRIKPLPSINKDSHINVDQGPLAEHKENKRHHLISSGNLHVPSPIWFLLMPCQCYHKNISTSSFHISYLGLY</sequence>
<keyword evidence="2" id="KW-1185">Reference proteome</keyword>
<protein>
    <submittedName>
        <fullName evidence="1">Uncharacterized protein</fullName>
    </submittedName>
</protein>
<gene>
    <name evidence="1" type="ORF">C1H46_043382</name>
</gene>
<proteinExistence type="predicted"/>
<dbReference type="Proteomes" id="UP000315295">
    <property type="component" value="Unassembled WGS sequence"/>
</dbReference>
<name>A0A540KA36_MALBA</name>
<dbReference type="EMBL" id="VIEB01001619">
    <property type="protein sequence ID" value="TQD71086.1"/>
    <property type="molecule type" value="Genomic_DNA"/>
</dbReference>
<reference evidence="1 2" key="1">
    <citation type="journal article" date="2019" name="G3 (Bethesda)">
        <title>Sequencing of a Wild Apple (Malus baccata) Genome Unravels the Differences Between Cultivated and Wild Apple Species Regarding Disease Resistance and Cold Tolerance.</title>
        <authorList>
            <person name="Chen X."/>
        </authorList>
    </citation>
    <scope>NUCLEOTIDE SEQUENCE [LARGE SCALE GENOMIC DNA]</scope>
    <source>
        <strain evidence="2">cv. Shandingzi</strain>
        <tissue evidence="1">Leaves</tissue>
    </source>
</reference>
<accession>A0A540KA36</accession>
<dbReference type="AlphaFoldDB" id="A0A540KA36"/>
<evidence type="ECO:0000313" key="1">
    <source>
        <dbReference type="EMBL" id="TQD71086.1"/>
    </source>
</evidence>
<dbReference type="STRING" id="106549.A0A540KA36"/>